<evidence type="ECO:0000313" key="6">
    <source>
        <dbReference type="Proteomes" id="UP001595692"/>
    </source>
</evidence>
<evidence type="ECO:0000256" key="3">
    <source>
        <dbReference type="ARBA" id="ARBA00023295"/>
    </source>
</evidence>
<comment type="caution">
    <text evidence="5">The sequence shown here is derived from an EMBL/GenBank/DDBJ whole genome shotgun (WGS) entry which is preliminary data.</text>
</comment>
<dbReference type="PANTHER" id="PTHR34983:SF2">
    <property type="entry name" value="ENDO-BETA-1,4-GALACTANASE"/>
    <property type="match status" value="1"/>
</dbReference>
<keyword evidence="6" id="KW-1185">Reference proteome</keyword>
<dbReference type="EMBL" id="JBHSAF010000001">
    <property type="protein sequence ID" value="MFC3911964.1"/>
    <property type="molecule type" value="Genomic_DNA"/>
</dbReference>
<keyword evidence="3 4" id="KW-0326">Glycosidase</keyword>
<dbReference type="PANTHER" id="PTHR34983">
    <property type="entry name" value="ARABINOGALACTAN ENDO-BETA-1,4-GALACTANASE A"/>
    <property type="match status" value="1"/>
</dbReference>
<keyword evidence="2 4" id="KW-0378">Hydrolase</keyword>
<reference evidence="6" key="1">
    <citation type="journal article" date="2019" name="Int. J. Syst. Evol. Microbiol.">
        <title>The Global Catalogue of Microorganisms (GCM) 10K type strain sequencing project: providing services to taxonomists for standard genome sequencing and annotation.</title>
        <authorList>
            <consortium name="The Broad Institute Genomics Platform"/>
            <consortium name="The Broad Institute Genome Sequencing Center for Infectious Disease"/>
            <person name="Wu L."/>
            <person name="Ma J."/>
        </authorList>
    </citation>
    <scope>NUCLEOTIDE SEQUENCE [LARGE SCALE GENOMIC DNA]</scope>
    <source>
        <strain evidence="6">CCUG 54939</strain>
    </source>
</reference>
<dbReference type="Pfam" id="PF07745">
    <property type="entry name" value="Glyco_hydro_53"/>
    <property type="match status" value="1"/>
</dbReference>
<protein>
    <recommendedName>
        <fullName evidence="4">Arabinogalactan endo-beta-1,4-galactanase</fullName>
        <ecNumber evidence="4">3.2.1.89</ecNumber>
    </recommendedName>
</protein>
<sequence>MAVKRFYRRHLPAVGTWVLACVLTACNGEAPTAGTRLALRGVDVSMLERVEESGSHFQAGGQTGDALAILQQHGANLVRLRLWVDPKDANGKAYGGGNSDLPRVMRLAKRAKALQLPWLLDLHYSDFWTDPGKQFKPKAWEGLSDADLVKQVHDYSQQVMTTLLQADLAPSYVQVGNEINSGLLWPSGKNWANDGEQVGGFDMLATLLKAGISGIREAEQAAGGKHHSQIILHLAKGADSQTLGWWFEEMAPHKVDFDIIGLSYYPFWDGSLQALKENITRLADRYDKPVLIVETAYAFTTENGDRLGNNFGADSAAAGGFPATPQGQQQYLQALRQVLASLPDDKGLGYVYWAPDWLRYGGTWATFAGMQYLHTGGNVGNAWENQALFDFNGDALPAIAELGEVR</sequence>
<dbReference type="RefSeq" id="WP_377149841.1">
    <property type="nucleotide sequence ID" value="NZ_JBHSAF010000001.1"/>
</dbReference>
<evidence type="ECO:0000256" key="2">
    <source>
        <dbReference type="ARBA" id="ARBA00022801"/>
    </source>
</evidence>
<name>A0ABV8CIY6_9GAMM</name>
<accession>A0ABV8CIY6</accession>
<dbReference type="PROSITE" id="PS51257">
    <property type="entry name" value="PROKAR_LIPOPROTEIN"/>
    <property type="match status" value="1"/>
</dbReference>
<evidence type="ECO:0000313" key="5">
    <source>
        <dbReference type="EMBL" id="MFC3911964.1"/>
    </source>
</evidence>
<dbReference type="InterPro" id="IPR017853">
    <property type="entry name" value="GH"/>
</dbReference>
<evidence type="ECO:0000256" key="1">
    <source>
        <dbReference type="ARBA" id="ARBA00010687"/>
    </source>
</evidence>
<comment type="similarity">
    <text evidence="1 4">Belongs to the glycosyl hydrolase 53 family.</text>
</comment>
<dbReference type="Proteomes" id="UP001595692">
    <property type="component" value="Unassembled WGS sequence"/>
</dbReference>
<proteinExistence type="inferred from homology"/>
<dbReference type="SUPFAM" id="SSF51445">
    <property type="entry name" value="(Trans)glycosidases"/>
    <property type="match status" value="1"/>
</dbReference>
<gene>
    <name evidence="5" type="ORF">ACFOSS_00590</name>
</gene>
<dbReference type="EC" id="3.2.1.89" evidence="4"/>
<comment type="catalytic activity">
    <reaction evidence="4">
        <text>The enzyme specifically hydrolyzes (1-&gt;4)-beta-D-galactosidic linkages in type I arabinogalactans.</text>
        <dbReference type="EC" id="3.2.1.89"/>
    </reaction>
</comment>
<dbReference type="InterPro" id="IPR011683">
    <property type="entry name" value="Glyco_hydro_53"/>
</dbReference>
<organism evidence="5 6">
    <name type="scientific">Pseudaeromonas sharmana</name>
    <dbReference type="NCBI Taxonomy" id="328412"/>
    <lineage>
        <taxon>Bacteria</taxon>
        <taxon>Pseudomonadati</taxon>
        <taxon>Pseudomonadota</taxon>
        <taxon>Gammaproteobacteria</taxon>
        <taxon>Aeromonadales</taxon>
        <taxon>Aeromonadaceae</taxon>
        <taxon>Pseudaeromonas</taxon>
    </lineage>
</organism>
<evidence type="ECO:0000256" key="4">
    <source>
        <dbReference type="RuleBase" id="RU361192"/>
    </source>
</evidence>
<dbReference type="Gene3D" id="3.20.20.80">
    <property type="entry name" value="Glycosidases"/>
    <property type="match status" value="1"/>
</dbReference>